<comment type="subcellular location">
    <subcellularLocation>
        <location evidence="1">Nucleus</location>
    </subcellularLocation>
</comment>
<feature type="compositionally biased region" description="Basic and acidic residues" evidence="5">
    <location>
        <begin position="141"/>
        <end position="153"/>
    </location>
</feature>
<dbReference type="Pfam" id="PF13713">
    <property type="entry name" value="BRX_N"/>
    <property type="match status" value="1"/>
</dbReference>
<feature type="compositionally biased region" description="Polar residues" evidence="5">
    <location>
        <begin position="129"/>
        <end position="138"/>
    </location>
</feature>
<dbReference type="InterPro" id="IPR013591">
    <property type="entry name" value="Brevis_radix_dom"/>
</dbReference>
<comment type="similarity">
    <text evidence="2">Belongs to the BRX family.</text>
</comment>
<dbReference type="AlphaFoldDB" id="A0A7N0SX94"/>
<accession>A0A7N0SX94</accession>
<keyword evidence="3" id="KW-0539">Nucleus</keyword>
<dbReference type="Pfam" id="PF16627">
    <property type="entry name" value="BRX_assoc"/>
    <property type="match status" value="1"/>
</dbReference>
<feature type="domain" description="BRX" evidence="6">
    <location>
        <begin position="151"/>
        <end position="206"/>
    </location>
</feature>
<dbReference type="EnsemblPlants" id="Kaladp0011s0815.1.v1.1">
    <property type="protein sequence ID" value="Kaladp0011s0815.1.v1.1"/>
    <property type="gene ID" value="Kaladp0011s0815.v1.1"/>
</dbReference>
<evidence type="ECO:0000256" key="2">
    <source>
        <dbReference type="ARBA" id="ARBA00009057"/>
    </source>
</evidence>
<dbReference type="PANTHER" id="PTHR46058">
    <property type="entry name" value="PROTEIN BREVIS RADIX-LIKE 1"/>
    <property type="match status" value="1"/>
</dbReference>
<evidence type="ECO:0000256" key="1">
    <source>
        <dbReference type="ARBA" id="ARBA00004123"/>
    </source>
</evidence>
<keyword evidence="4" id="KW-0175">Coiled coil</keyword>
<evidence type="ECO:0000259" key="6">
    <source>
        <dbReference type="PROSITE" id="PS51514"/>
    </source>
</evidence>
<dbReference type="Gramene" id="Kaladp0011s0815.1.v1.1">
    <property type="protein sequence ID" value="Kaladp0011s0815.1.v1.1"/>
    <property type="gene ID" value="Kaladp0011s0815.v1.1"/>
</dbReference>
<dbReference type="PANTHER" id="PTHR46058:SF40">
    <property type="entry name" value="BRX DOMAIN-CONTAINING PROTEIN"/>
    <property type="match status" value="1"/>
</dbReference>
<dbReference type="InterPro" id="IPR044532">
    <property type="entry name" value="BRX-like"/>
</dbReference>
<protein>
    <recommendedName>
        <fullName evidence="6">BRX domain-containing protein</fullName>
    </recommendedName>
</protein>
<dbReference type="OMA" id="GYASIDR"/>
<organism evidence="7 8">
    <name type="scientific">Kalanchoe fedtschenkoi</name>
    <name type="common">Lavender scallops</name>
    <name type="synonym">South American air plant</name>
    <dbReference type="NCBI Taxonomy" id="63787"/>
    <lineage>
        <taxon>Eukaryota</taxon>
        <taxon>Viridiplantae</taxon>
        <taxon>Streptophyta</taxon>
        <taxon>Embryophyta</taxon>
        <taxon>Tracheophyta</taxon>
        <taxon>Spermatophyta</taxon>
        <taxon>Magnoliopsida</taxon>
        <taxon>eudicotyledons</taxon>
        <taxon>Gunneridae</taxon>
        <taxon>Pentapetalae</taxon>
        <taxon>Saxifragales</taxon>
        <taxon>Crassulaceae</taxon>
        <taxon>Kalanchoe</taxon>
    </lineage>
</organism>
<keyword evidence="8" id="KW-1185">Reference proteome</keyword>
<evidence type="ECO:0000256" key="5">
    <source>
        <dbReference type="SAM" id="MobiDB-lite"/>
    </source>
</evidence>
<dbReference type="Proteomes" id="UP000594263">
    <property type="component" value="Unplaced"/>
</dbReference>
<proteinExistence type="inferred from homology"/>
<evidence type="ECO:0000256" key="4">
    <source>
        <dbReference type="SAM" id="Coils"/>
    </source>
</evidence>
<dbReference type="GO" id="GO:0005634">
    <property type="term" value="C:nucleus"/>
    <property type="evidence" value="ECO:0007669"/>
    <property type="project" value="UniProtKB-SubCell"/>
</dbReference>
<feature type="region of interest" description="Disordered" evidence="5">
    <location>
        <begin position="125"/>
        <end position="153"/>
    </location>
</feature>
<evidence type="ECO:0000256" key="3">
    <source>
        <dbReference type="ARBA" id="ARBA00023242"/>
    </source>
</evidence>
<feature type="coiled-coil region" evidence="4">
    <location>
        <begin position="6"/>
        <end position="61"/>
    </location>
</feature>
<name>A0A7N0SX94_KALFE</name>
<sequence>MLRSQVKDLNFKAQLQEIELQKTTNELKQAIAVASEENLKCKAAKEVIKSLTAQLKEVAERLPLARNTKSPVFPMDGSDTLLDGTFIGSIEGLSTQPICQELDSISSNCQLLCNGISTNNVHLSDHSKLTNSEPTTRHCNNKKESETRRESEWVKEDEPGVYITLTTIAGGVQQLKRVRFSRKRFTEKQAEHWWAANRARVYEQYNILVADK</sequence>
<reference evidence="7" key="1">
    <citation type="submission" date="2021-01" db="UniProtKB">
        <authorList>
            <consortium name="EnsemblPlants"/>
        </authorList>
    </citation>
    <scope>IDENTIFICATION</scope>
</reference>
<dbReference type="PROSITE" id="PS51514">
    <property type="entry name" value="BRX"/>
    <property type="match status" value="1"/>
</dbReference>
<evidence type="ECO:0000313" key="7">
    <source>
        <dbReference type="EnsemblPlants" id="Kaladp0011s0815.1.v1.1"/>
    </source>
</evidence>
<dbReference type="Pfam" id="PF08381">
    <property type="entry name" value="BRX"/>
    <property type="match status" value="1"/>
</dbReference>
<evidence type="ECO:0000313" key="8">
    <source>
        <dbReference type="Proteomes" id="UP000594263"/>
    </source>
</evidence>
<dbReference type="InterPro" id="IPR027988">
    <property type="entry name" value="BRX_N"/>
</dbReference>